<dbReference type="OrthoDB" id="5297467at2"/>
<dbReference type="AlphaFoldDB" id="A0A0K6ISY4"/>
<accession>A0A0K6ISY4</accession>
<dbReference type="PANTHER" id="PTHR38692">
    <property type="entry name" value="PROTEIN SMG"/>
    <property type="match status" value="1"/>
</dbReference>
<protein>
    <recommendedName>
        <fullName evidence="1">Protein Smg homolog</fullName>
    </recommendedName>
</protein>
<evidence type="ECO:0000256" key="1">
    <source>
        <dbReference type="HAMAP-Rule" id="MF_00598"/>
    </source>
</evidence>
<reference evidence="3" key="1">
    <citation type="submission" date="2015-08" db="EMBL/GenBank/DDBJ databases">
        <authorList>
            <person name="Babu N.S."/>
            <person name="Beckwith C.J."/>
            <person name="Beseler K.G."/>
            <person name="Brison A."/>
            <person name="Carone J.V."/>
            <person name="Caskin T.P."/>
            <person name="Diamond M."/>
            <person name="Durham M.E."/>
            <person name="Foxe J.M."/>
            <person name="Go M."/>
            <person name="Henderson B.A."/>
            <person name="Jones I.B."/>
            <person name="McGettigan J.A."/>
            <person name="Micheletti S.J."/>
            <person name="Nasrallah M.E."/>
            <person name="Ortiz D."/>
            <person name="Piller C.R."/>
            <person name="Privatt S.R."/>
            <person name="Schneider S.L."/>
            <person name="Sharp S."/>
            <person name="Smith T.C."/>
            <person name="Stanton J.D."/>
            <person name="Ullery H.E."/>
            <person name="Wilson R.J."/>
            <person name="Serrano M.G."/>
            <person name="Buck G."/>
            <person name="Lee V."/>
            <person name="Wang Y."/>
            <person name="Carvalho R."/>
            <person name="Voegtly L."/>
            <person name="Shi R."/>
            <person name="Duckworth R."/>
            <person name="Johnson A."/>
            <person name="Loviza R."/>
            <person name="Walstead R."/>
            <person name="Shah Z."/>
            <person name="Kiflezghi M."/>
            <person name="Wade K."/>
            <person name="Ball S.L."/>
            <person name="Bradley K.W."/>
            <person name="Asai D.J."/>
            <person name="Bowman C.A."/>
            <person name="Russell D.A."/>
            <person name="Pope W.H."/>
            <person name="Jacobs-Sera D."/>
            <person name="Hendrix R.W."/>
            <person name="Hatfull G.F."/>
        </authorList>
    </citation>
    <scope>NUCLEOTIDE SEQUENCE [LARGE SCALE GENOMIC DNA]</scope>
    <source>
        <strain evidence="3">JCM 19170</strain>
    </source>
</reference>
<dbReference type="Proteomes" id="UP000182108">
    <property type="component" value="Unassembled WGS sequence"/>
</dbReference>
<evidence type="ECO:0000313" key="2">
    <source>
        <dbReference type="EMBL" id="CUB06169.1"/>
    </source>
</evidence>
<dbReference type="HAMAP" id="MF_00598">
    <property type="entry name" value="Smg"/>
    <property type="match status" value="1"/>
</dbReference>
<organism evidence="2 3">
    <name type="scientific">Tepidiphilus thermophilus</name>
    <dbReference type="NCBI Taxonomy" id="876478"/>
    <lineage>
        <taxon>Bacteria</taxon>
        <taxon>Pseudomonadati</taxon>
        <taxon>Pseudomonadota</taxon>
        <taxon>Hydrogenophilia</taxon>
        <taxon>Hydrogenophilales</taxon>
        <taxon>Hydrogenophilaceae</taxon>
        <taxon>Tepidiphilus</taxon>
    </lineage>
</organism>
<dbReference type="InterPro" id="IPR007456">
    <property type="entry name" value="Smg"/>
</dbReference>
<comment type="similarity">
    <text evidence="1">Belongs to the Smg family.</text>
</comment>
<proteinExistence type="inferred from homology"/>
<sequence length="159" mass="18012">MFDVLVYLFENYAGPNEAPKDPDELRARLADAGFEGDEIDEALSWLDTLRNAEALSPSWRIPPAGGSVRIFTEEERQVLGTAGQNLVYFLQRHGAIDEALRETLIDRALEFGATPLDPDDFKVLALMVLWQHERELDPLVVDELLRVEDDEDAEPPRLH</sequence>
<name>A0A0K6ISY4_9PROT</name>
<evidence type="ECO:0000313" key="3">
    <source>
        <dbReference type="Proteomes" id="UP000182108"/>
    </source>
</evidence>
<gene>
    <name evidence="1" type="primary">smg</name>
    <name evidence="2" type="ORF">Ga0061068_10324</name>
</gene>
<dbReference type="EMBL" id="CYHH01000003">
    <property type="protein sequence ID" value="CUB06169.1"/>
    <property type="molecule type" value="Genomic_DNA"/>
</dbReference>
<dbReference type="RefSeq" id="WP_055423008.1">
    <property type="nucleotide sequence ID" value="NZ_CYHH01000003.1"/>
</dbReference>
<dbReference type="PANTHER" id="PTHR38692:SF1">
    <property type="entry name" value="PROTEIN SMG"/>
    <property type="match status" value="1"/>
</dbReference>
<dbReference type="Pfam" id="PF04361">
    <property type="entry name" value="DUF494"/>
    <property type="match status" value="1"/>
</dbReference>
<keyword evidence="3" id="KW-1185">Reference proteome</keyword>